<dbReference type="HOGENOM" id="CLU_097344_0_0_1"/>
<reference evidence="2" key="2">
    <citation type="submission" date="2018-04" db="EMBL/GenBank/DDBJ databases">
        <title>OnivRS2 (Oryza nivara Reference Sequence Version 2).</title>
        <authorList>
            <person name="Zhang J."/>
            <person name="Kudrna D."/>
            <person name="Lee S."/>
            <person name="Talag J."/>
            <person name="Rajasekar S."/>
            <person name="Welchert J."/>
            <person name="Hsing Y.-I."/>
            <person name="Wing R.A."/>
        </authorList>
    </citation>
    <scope>NUCLEOTIDE SEQUENCE [LARGE SCALE GENOMIC DNA]</scope>
    <source>
        <strain evidence="2">SL10</strain>
    </source>
</reference>
<feature type="domain" description="Transcriptional regulatory protein RXT2 N-terminal" evidence="1">
    <location>
        <begin position="22"/>
        <end position="90"/>
    </location>
</feature>
<protein>
    <recommendedName>
        <fullName evidence="1">Transcriptional regulatory protein RXT2 N-terminal domain-containing protein</fullName>
    </recommendedName>
</protein>
<sequence>MASSLYVPQLTRWRVALGGVARGVVEHEGKVHLVVSRGEDDDRVVAAAGKEEEEAEYEDEDEDEDEDPRELVEIGGRLFPVVNETEVALHGGKVVRAVEYGERRGSPAAPLLLTVTEGKEKEVAEVVGAPDGGGVLRVVGCGCYADPVTGTVQHMVDVQGSEAFVLLVSVREELGRIVSIKRLN</sequence>
<dbReference type="Proteomes" id="UP000006591">
    <property type="component" value="Chromosome 4"/>
</dbReference>
<name>A0A0E0H2S2_ORYNI</name>
<dbReference type="Pfam" id="PF08595">
    <property type="entry name" value="RXT2_N"/>
    <property type="match status" value="1"/>
</dbReference>
<dbReference type="Gramene" id="ONIVA04G15990.1">
    <property type="protein sequence ID" value="ONIVA04G15990.1"/>
    <property type="gene ID" value="ONIVA04G15990"/>
</dbReference>
<accession>A0A0E0H2S2</accession>
<keyword evidence="3" id="KW-1185">Reference proteome</keyword>
<evidence type="ECO:0000259" key="1">
    <source>
        <dbReference type="Pfam" id="PF08595"/>
    </source>
</evidence>
<dbReference type="InterPro" id="IPR013904">
    <property type="entry name" value="RXT2_N"/>
</dbReference>
<dbReference type="eggNOG" id="ENOG502R4QP">
    <property type="taxonomic scope" value="Eukaryota"/>
</dbReference>
<evidence type="ECO:0000313" key="3">
    <source>
        <dbReference type="Proteomes" id="UP000006591"/>
    </source>
</evidence>
<dbReference type="EnsemblPlants" id="ONIVA04G15990.1">
    <property type="protein sequence ID" value="ONIVA04G15990.1"/>
    <property type="gene ID" value="ONIVA04G15990"/>
</dbReference>
<organism evidence="2">
    <name type="scientific">Oryza nivara</name>
    <name type="common">Indian wild rice</name>
    <name type="synonym">Oryza sativa f. spontanea</name>
    <dbReference type="NCBI Taxonomy" id="4536"/>
    <lineage>
        <taxon>Eukaryota</taxon>
        <taxon>Viridiplantae</taxon>
        <taxon>Streptophyta</taxon>
        <taxon>Embryophyta</taxon>
        <taxon>Tracheophyta</taxon>
        <taxon>Spermatophyta</taxon>
        <taxon>Magnoliopsida</taxon>
        <taxon>Liliopsida</taxon>
        <taxon>Poales</taxon>
        <taxon>Poaceae</taxon>
        <taxon>BOP clade</taxon>
        <taxon>Oryzoideae</taxon>
        <taxon>Oryzeae</taxon>
        <taxon>Oryzinae</taxon>
        <taxon>Oryza</taxon>
    </lineage>
</organism>
<dbReference type="AlphaFoldDB" id="A0A0E0H2S2"/>
<evidence type="ECO:0000313" key="2">
    <source>
        <dbReference type="EnsemblPlants" id="ONIVA04G15990.1"/>
    </source>
</evidence>
<reference evidence="2" key="1">
    <citation type="submission" date="2015-04" db="UniProtKB">
        <authorList>
            <consortium name="EnsemblPlants"/>
        </authorList>
    </citation>
    <scope>IDENTIFICATION</scope>
    <source>
        <strain evidence="2">SL10</strain>
    </source>
</reference>
<proteinExistence type="predicted"/>